<feature type="transmembrane region" description="Helical" evidence="7">
    <location>
        <begin position="228"/>
        <end position="245"/>
    </location>
</feature>
<keyword evidence="2" id="KW-0813">Transport</keyword>
<dbReference type="GO" id="GO:0005886">
    <property type="term" value="C:plasma membrane"/>
    <property type="evidence" value="ECO:0007669"/>
    <property type="project" value="UniProtKB-SubCell"/>
</dbReference>
<dbReference type="SUPFAM" id="SSF103473">
    <property type="entry name" value="MFS general substrate transporter"/>
    <property type="match status" value="1"/>
</dbReference>
<dbReference type="Gene3D" id="1.20.1250.20">
    <property type="entry name" value="MFS general substrate transporter like domains"/>
    <property type="match status" value="2"/>
</dbReference>
<dbReference type="GO" id="GO:0022857">
    <property type="term" value="F:transmembrane transporter activity"/>
    <property type="evidence" value="ECO:0007669"/>
    <property type="project" value="InterPro"/>
</dbReference>
<dbReference type="Proteomes" id="UP000316659">
    <property type="component" value="Unassembled WGS sequence"/>
</dbReference>
<evidence type="ECO:0000256" key="3">
    <source>
        <dbReference type="ARBA" id="ARBA00022475"/>
    </source>
</evidence>
<keyword evidence="4 7" id="KW-0812">Transmembrane</keyword>
<feature type="transmembrane region" description="Helical" evidence="7">
    <location>
        <begin position="48"/>
        <end position="70"/>
    </location>
</feature>
<feature type="transmembrane region" description="Helical" evidence="7">
    <location>
        <begin position="317"/>
        <end position="339"/>
    </location>
</feature>
<gene>
    <name evidence="9" type="ORF">CCE02nite_30160</name>
</gene>
<dbReference type="CDD" id="cd17325">
    <property type="entry name" value="MFS_MdtG_SLC18_like"/>
    <property type="match status" value="1"/>
</dbReference>
<evidence type="ECO:0000256" key="4">
    <source>
        <dbReference type="ARBA" id="ARBA00022692"/>
    </source>
</evidence>
<dbReference type="InterPro" id="IPR011701">
    <property type="entry name" value="MFS"/>
</dbReference>
<keyword evidence="5 7" id="KW-1133">Transmembrane helix</keyword>
<evidence type="ECO:0000256" key="5">
    <source>
        <dbReference type="ARBA" id="ARBA00022989"/>
    </source>
</evidence>
<proteinExistence type="predicted"/>
<evidence type="ECO:0000256" key="2">
    <source>
        <dbReference type="ARBA" id="ARBA00022448"/>
    </source>
</evidence>
<feature type="transmembrane region" description="Helical" evidence="7">
    <location>
        <begin position="82"/>
        <end position="100"/>
    </location>
</feature>
<keyword evidence="3" id="KW-1003">Cell membrane</keyword>
<dbReference type="InterPro" id="IPR036259">
    <property type="entry name" value="MFS_trans_sf"/>
</dbReference>
<dbReference type="PROSITE" id="PS50850">
    <property type="entry name" value="MFS"/>
    <property type="match status" value="1"/>
</dbReference>
<reference evidence="9 10" key="1">
    <citation type="submission" date="2019-06" db="EMBL/GenBank/DDBJ databases">
        <title>Whole genome shotgun sequence of Cellulosimicrobium cellulans NBRC 15516.</title>
        <authorList>
            <person name="Hosoyama A."/>
            <person name="Uohara A."/>
            <person name="Ohji S."/>
            <person name="Ichikawa N."/>
        </authorList>
    </citation>
    <scope>NUCLEOTIDE SEQUENCE [LARGE SCALE GENOMIC DNA]</scope>
    <source>
        <strain evidence="9 10">NBRC 15516</strain>
    </source>
</reference>
<evidence type="ECO:0000259" key="8">
    <source>
        <dbReference type="PROSITE" id="PS50850"/>
    </source>
</evidence>
<sequence length="428" mass="42971">MTAPAGTDAPLFPLRSVVLGAFVPTLVLEIGIGAMLPVVAVTATGRGASLTVAGLVAALVPIGKILFDLPAGALAQRVGDRAAMLLAGGVAVGAFATIALSPNLGGLAAGVLALGASTAIFNLARQAYLTEITPPLRRARVLSTLAGVHRIGLFLGPFAGAAVIAATDVRGAYWLGAVAALAAVAVLAVVRPEPTAQGEPGRGRTRALGPAAGPRVTIAGVAREHRRLFATLGVAILLVSAVRGARQTVIPLWGEHLGLDAEVTSLVFGVSGALDMLLFYPAGKGMDRFGRLWVAVPSMLTMAAGLSLLPFAHTVGAVTVVAALLGVGNGMGSGIVMTLGADVAPAAVRPTFLSVWRLFQDTGDALGPLVLSTGAALGSLAAGVWATSVLGAASAAALARWVPRYSPLANLVRPRAGQKVVRVPSDAP</sequence>
<keyword evidence="6 7" id="KW-0472">Membrane</keyword>
<feature type="transmembrane region" description="Helical" evidence="7">
    <location>
        <begin position="172"/>
        <end position="190"/>
    </location>
</feature>
<organism evidence="9 10">
    <name type="scientific">Cellulosimicrobium cellulans</name>
    <name type="common">Arthrobacter luteus</name>
    <dbReference type="NCBI Taxonomy" id="1710"/>
    <lineage>
        <taxon>Bacteria</taxon>
        <taxon>Bacillati</taxon>
        <taxon>Actinomycetota</taxon>
        <taxon>Actinomycetes</taxon>
        <taxon>Micrococcales</taxon>
        <taxon>Promicromonosporaceae</taxon>
        <taxon>Cellulosimicrobium</taxon>
    </lineage>
</organism>
<dbReference type="Pfam" id="PF07690">
    <property type="entry name" value="MFS_1"/>
    <property type="match status" value="1"/>
</dbReference>
<feature type="domain" description="Major facilitator superfamily (MFS) profile" evidence="8">
    <location>
        <begin position="17"/>
        <end position="406"/>
    </location>
</feature>
<name>A0A4Y4E219_CELCE</name>
<evidence type="ECO:0000313" key="9">
    <source>
        <dbReference type="EMBL" id="GED11017.1"/>
    </source>
</evidence>
<dbReference type="InterPro" id="IPR050171">
    <property type="entry name" value="MFS_Transporters"/>
</dbReference>
<dbReference type="InterPro" id="IPR020846">
    <property type="entry name" value="MFS_dom"/>
</dbReference>
<dbReference type="PANTHER" id="PTHR23517:SF2">
    <property type="entry name" value="MULTIDRUG RESISTANCE PROTEIN MDTH"/>
    <property type="match status" value="1"/>
</dbReference>
<comment type="subcellular location">
    <subcellularLocation>
        <location evidence="1">Cell membrane</location>
        <topology evidence="1">Multi-pass membrane protein</topology>
    </subcellularLocation>
</comment>
<protein>
    <submittedName>
        <fullName evidence="9">MFS transporter</fullName>
    </submittedName>
</protein>
<accession>A0A4Y4E219</accession>
<comment type="caution">
    <text evidence="9">The sequence shown here is derived from an EMBL/GenBank/DDBJ whole genome shotgun (WGS) entry which is preliminary data.</text>
</comment>
<dbReference type="PANTHER" id="PTHR23517">
    <property type="entry name" value="RESISTANCE PROTEIN MDTM, PUTATIVE-RELATED-RELATED"/>
    <property type="match status" value="1"/>
</dbReference>
<evidence type="ECO:0000256" key="7">
    <source>
        <dbReference type="SAM" id="Phobius"/>
    </source>
</evidence>
<feature type="transmembrane region" description="Helical" evidence="7">
    <location>
        <begin position="106"/>
        <end position="124"/>
    </location>
</feature>
<feature type="transmembrane region" description="Helical" evidence="7">
    <location>
        <begin position="12"/>
        <end position="36"/>
    </location>
</feature>
<feature type="transmembrane region" description="Helical" evidence="7">
    <location>
        <begin position="292"/>
        <end position="311"/>
    </location>
</feature>
<feature type="transmembrane region" description="Helical" evidence="7">
    <location>
        <begin position="145"/>
        <end position="166"/>
    </location>
</feature>
<evidence type="ECO:0000256" key="6">
    <source>
        <dbReference type="ARBA" id="ARBA00023136"/>
    </source>
</evidence>
<dbReference type="AlphaFoldDB" id="A0A4Y4E219"/>
<dbReference type="EMBL" id="BJNZ01000022">
    <property type="protein sequence ID" value="GED11017.1"/>
    <property type="molecule type" value="Genomic_DNA"/>
</dbReference>
<evidence type="ECO:0000256" key="1">
    <source>
        <dbReference type="ARBA" id="ARBA00004651"/>
    </source>
</evidence>
<evidence type="ECO:0000313" key="10">
    <source>
        <dbReference type="Proteomes" id="UP000316659"/>
    </source>
</evidence>
<dbReference type="RefSeq" id="WP_255318890.1">
    <property type="nucleotide sequence ID" value="NZ_BJNZ01000022.1"/>
</dbReference>